<dbReference type="Pfam" id="PF00330">
    <property type="entry name" value="Aconitase"/>
    <property type="match status" value="1"/>
</dbReference>
<comment type="cofactor">
    <cofactor evidence="6">
        <name>[4Fe-4S] cluster</name>
        <dbReference type="ChEBI" id="CHEBI:49883"/>
    </cofactor>
    <text evidence="6">Binds 1 [4Fe-4S] cluster per subunit.</text>
</comment>
<gene>
    <name evidence="6" type="primary">leuC</name>
    <name evidence="8" type="ORF">XD57_0203</name>
</gene>
<dbReference type="PROSITE" id="PS01244">
    <property type="entry name" value="ACONITASE_2"/>
    <property type="match status" value="1"/>
</dbReference>
<evidence type="ECO:0000259" key="7">
    <source>
        <dbReference type="Pfam" id="PF00330"/>
    </source>
</evidence>
<comment type="caution">
    <text evidence="8">The sequence shown here is derived from an EMBL/GenBank/DDBJ whole genome shotgun (WGS) entry which is preliminary data.</text>
</comment>
<sequence>MTLAEKILSQKAGRKVEPGEFLLLEPDIALANDITAPLAIKKFKEYGGKKVKYPDRVVLVPDHFTPNKDIKSAMQVKMMREFAREQGIEKFFEIGRMGIEHVLLPEEGIVKSGDLVVGADSHTCTYGALGAFATGVGSTDIAGFYLIGKVWFRVPESIKVTLRGKFGDLVTAKDLVLKLISILGVDGANYKAIEFSGPGVKEISMDGRFTISNMAIEAGGKTGLFPVDEITIAYERERGIEVEEMYPDEDAKYVREVEMDLSELEPQVAYPFLPSNAKDVSEAEKERIKIDQAVIGSCTNGRIEDLRLAAQILKGRTVSPDVRCIIIPGSQKVYKQALKEGLIDIFIDAGCAVSTPTCGPCLGGHMGVLAEGEVAISTTNRNFVGRMGHPNSKVFLASPAVAAASAIKGYIADPRKL</sequence>
<keyword evidence="4 6" id="KW-0411">Iron-sulfur</keyword>
<dbReference type="GO" id="GO:0046872">
    <property type="term" value="F:metal ion binding"/>
    <property type="evidence" value="ECO:0007669"/>
    <property type="project" value="UniProtKB-KW"/>
</dbReference>
<dbReference type="PROSITE" id="PS00450">
    <property type="entry name" value="ACONITASE_1"/>
    <property type="match status" value="1"/>
</dbReference>
<evidence type="ECO:0000256" key="2">
    <source>
        <dbReference type="ARBA" id="ARBA00022723"/>
    </source>
</evidence>
<dbReference type="InterPro" id="IPR015931">
    <property type="entry name" value="Acnase/IPM_dHydase_lsu_aba_1/3"/>
</dbReference>
<evidence type="ECO:0000256" key="3">
    <source>
        <dbReference type="ARBA" id="ARBA00023004"/>
    </source>
</evidence>
<dbReference type="InterPro" id="IPR001030">
    <property type="entry name" value="Acoase/IPM_deHydtase_lsu_aba"/>
</dbReference>
<dbReference type="InterPro" id="IPR006251">
    <property type="entry name" value="Homoacnase/IPMdehydase_lsu"/>
</dbReference>
<comment type="pathway">
    <text evidence="6">Amino-acid biosynthesis; L-leucine biosynthesis; L-leucine from 3-methyl-2-oxobutanoate: step 2/4.</text>
</comment>
<protein>
    <recommendedName>
        <fullName evidence="6">3-isopropylmalate dehydratase large subunit</fullName>
        <ecNumber evidence="6">4.2.1.33</ecNumber>
    </recommendedName>
    <alternativeName>
        <fullName evidence="6">Alpha-IPM isomerase</fullName>
        <shortName evidence="6">IPMI</shortName>
    </alternativeName>
    <alternativeName>
        <fullName evidence="6">Isopropylmalate isomerase</fullName>
    </alternativeName>
</protein>
<dbReference type="PANTHER" id="PTHR43822">
    <property type="entry name" value="HOMOACONITASE, MITOCHONDRIAL-RELATED"/>
    <property type="match status" value="1"/>
</dbReference>
<comment type="similarity">
    <text evidence="6">Belongs to the aconitase/IPM isomerase family. LeuC type 2 subfamily.</text>
</comment>
<feature type="binding site" evidence="6">
    <location>
        <position position="298"/>
    </location>
    <ligand>
        <name>[4Fe-4S] cluster</name>
        <dbReference type="ChEBI" id="CHEBI:49883"/>
    </ligand>
</feature>
<dbReference type="InterPro" id="IPR050067">
    <property type="entry name" value="IPM_dehydratase_rel_enz"/>
</dbReference>
<dbReference type="InterPro" id="IPR036008">
    <property type="entry name" value="Aconitase_4Fe-4S_dom"/>
</dbReference>
<keyword evidence="2 6" id="KW-0479">Metal-binding</keyword>
<comment type="function">
    <text evidence="6">Catalyzes the isomerization between 2-isopropylmalate and 3-isopropylmalate, via the formation of 2-isopropylmaleate.</text>
</comment>
<dbReference type="AlphaFoldDB" id="A0A101ERT6"/>
<proteinExistence type="inferred from homology"/>
<dbReference type="EC" id="4.2.1.33" evidence="6"/>
<dbReference type="GO" id="GO:0051539">
    <property type="term" value="F:4 iron, 4 sulfur cluster binding"/>
    <property type="evidence" value="ECO:0007669"/>
    <property type="project" value="UniProtKB-KW"/>
</dbReference>
<dbReference type="GO" id="GO:0009098">
    <property type="term" value="P:L-leucine biosynthetic process"/>
    <property type="evidence" value="ECO:0007669"/>
    <property type="project" value="UniProtKB-UniRule"/>
</dbReference>
<dbReference type="PATRIC" id="fig|93930.3.peg.852"/>
<keyword evidence="3 6" id="KW-0408">Iron</keyword>
<accession>A0A101ERT6</accession>
<dbReference type="InterPro" id="IPR033941">
    <property type="entry name" value="IPMI_cat"/>
</dbReference>
<keyword evidence="5 6" id="KW-0456">Lyase</keyword>
<dbReference type="GO" id="GO:0003861">
    <property type="term" value="F:3-isopropylmalate dehydratase activity"/>
    <property type="evidence" value="ECO:0007669"/>
    <property type="project" value="UniProtKB-UniRule"/>
</dbReference>
<evidence type="ECO:0000256" key="4">
    <source>
        <dbReference type="ARBA" id="ARBA00023014"/>
    </source>
</evidence>
<feature type="binding site" evidence="6">
    <location>
        <position position="361"/>
    </location>
    <ligand>
        <name>[4Fe-4S] cluster</name>
        <dbReference type="ChEBI" id="CHEBI:49883"/>
    </ligand>
</feature>
<dbReference type="PRINTS" id="PR00415">
    <property type="entry name" value="ACONITASE"/>
</dbReference>
<evidence type="ECO:0000313" key="9">
    <source>
        <dbReference type="Proteomes" id="UP000058636"/>
    </source>
</evidence>
<evidence type="ECO:0000313" key="8">
    <source>
        <dbReference type="EMBL" id="KUK23703.1"/>
    </source>
</evidence>
<comment type="catalytic activity">
    <reaction evidence="6">
        <text>(2R,3S)-3-isopropylmalate = (2S)-2-isopropylmalate</text>
        <dbReference type="Rhea" id="RHEA:32287"/>
        <dbReference type="ChEBI" id="CHEBI:1178"/>
        <dbReference type="ChEBI" id="CHEBI:35121"/>
        <dbReference type="EC" id="4.2.1.33"/>
    </reaction>
</comment>
<dbReference type="Proteomes" id="UP000058636">
    <property type="component" value="Unassembled WGS sequence"/>
</dbReference>
<dbReference type="EMBL" id="LGFG01000008">
    <property type="protein sequence ID" value="KUK23703.1"/>
    <property type="molecule type" value="Genomic_DNA"/>
</dbReference>
<dbReference type="InterPro" id="IPR018136">
    <property type="entry name" value="Aconitase_4Fe-4S_BS"/>
</dbReference>
<evidence type="ECO:0000256" key="1">
    <source>
        <dbReference type="ARBA" id="ARBA00022485"/>
    </source>
</evidence>
<dbReference type="UniPathway" id="UPA00048">
    <property type="reaction ID" value="UER00071"/>
</dbReference>
<dbReference type="Gene3D" id="3.30.499.10">
    <property type="entry name" value="Aconitase, domain 3"/>
    <property type="match status" value="2"/>
</dbReference>
<feature type="domain" description="Aconitase/3-isopropylmalate dehydratase large subunit alpha/beta/alpha" evidence="7">
    <location>
        <begin position="5"/>
        <end position="409"/>
    </location>
</feature>
<name>A0A101ERT6_9THEM</name>
<feature type="binding site" evidence="6">
    <location>
        <position position="358"/>
    </location>
    <ligand>
        <name>[4Fe-4S] cluster</name>
        <dbReference type="ChEBI" id="CHEBI:49883"/>
    </ligand>
</feature>
<dbReference type="PANTHER" id="PTHR43822:SF16">
    <property type="entry name" value="3-ISOPROPYLMALATE DEHYDRATASE LARGE SUBUNIT 2"/>
    <property type="match status" value="1"/>
</dbReference>
<organism evidence="8 9">
    <name type="scientific">Thermotoga petrophila</name>
    <dbReference type="NCBI Taxonomy" id="93929"/>
    <lineage>
        <taxon>Bacteria</taxon>
        <taxon>Thermotogati</taxon>
        <taxon>Thermotogota</taxon>
        <taxon>Thermotogae</taxon>
        <taxon>Thermotogales</taxon>
        <taxon>Thermotogaceae</taxon>
        <taxon>Thermotoga</taxon>
    </lineage>
</organism>
<dbReference type="NCBIfam" id="TIGR01343">
    <property type="entry name" value="hacA_fam"/>
    <property type="match status" value="1"/>
</dbReference>
<dbReference type="InterPro" id="IPR011826">
    <property type="entry name" value="HAcnase/IPMdehydase_lsu_prok"/>
</dbReference>
<dbReference type="InterPro" id="IPR011823">
    <property type="entry name" value="IsopropMal_deHydtase_lsu_bac"/>
</dbReference>
<dbReference type="SUPFAM" id="SSF53732">
    <property type="entry name" value="Aconitase iron-sulfur domain"/>
    <property type="match status" value="1"/>
</dbReference>
<keyword evidence="6" id="KW-0432">Leucine biosynthesis</keyword>
<keyword evidence="6" id="KW-0028">Amino-acid biosynthesis</keyword>
<keyword evidence="1 6" id="KW-0004">4Fe-4S</keyword>
<dbReference type="HAMAP" id="MF_01027">
    <property type="entry name" value="LeuC_type2"/>
    <property type="match status" value="1"/>
</dbReference>
<reference evidence="8 9" key="1">
    <citation type="journal article" date="2015" name="MBio">
        <title>Genome-Resolved Metagenomic Analysis Reveals Roles for Candidate Phyla and Other Microbial Community Members in Biogeochemical Transformations in Oil Reservoirs.</title>
        <authorList>
            <person name="Hu P."/>
            <person name="Tom L."/>
            <person name="Singh A."/>
            <person name="Thomas B.C."/>
            <person name="Baker B.J."/>
            <person name="Piceno Y.M."/>
            <person name="Andersen G.L."/>
            <person name="Banfield J.F."/>
        </authorList>
    </citation>
    <scope>NUCLEOTIDE SEQUENCE [LARGE SCALE GENOMIC DNA]</scope>
    <source>
        <strain evidence="8">46_26</strain>
    </source>
</reference>
<dbReference type="CDD" id="cd01583">
    <property type="entry name" value="IPMI"/>
    <property type="match status" value="1"/>
</dbReference>
<dbReference type="NCBIfam" id="TIGR02086">
    <property type="entry name" value="IPMI_arch"/>
    <property type="match status" value="1"/>
</dbReference>
<keyword evidence="6" id="KW-0100">Branched-chain amino acid biosynthesis</keyword>
<dbReference type="NCBIfam" id="NF001614">
    <property type="entry name" value="PRK00402.1"/>
    <property type="match status" value="1"/>
</dbReference>
<comment type="subunit">
    <text evidence="6">Heterodimer of LeuC and LeuD.</text>
</comment>
<evidence type="ECO:0000256" key="5">
    <source>
        <dbReference type="ARBA" id="ARBA00023239"/>
    </source>
</evidence>
<dbReference type="NCBIfam" id="TIGR02083">
    <property type="entry name" value="LEU2"/>
    <property type="match status" value="1"/>
</dbReference>
<evidence type="ECO:0000256" key="6">
    <source>
        <dbReference type="HAMAP-Rule" id="MF_01027"/>
    </source>
</evidence>